<dbReference type="EMBL" id="CACVAR010000258">
    <property type="protein sequence ID" value="CAA6815891.1"/>
    <property type="molecule type" value="Genomic_DNA"/>
</dbReference>
<evidence type="ECO:0000256" key="3">
    <source>
        <dbReference type="ARBA" id="ARBA00022840"/>
    </source>
</evidence>
<keyword evidence="1" id="KW-0547">Nucleotide-binding</keyword>
<evidence type="ECO:0000256" key="2">
    <source>
        <dbReference type="ARBA" id="ARBA00022801"/>
    </source>
</evidence>
<dbReference type="GO" id="GO:0005524">
    <property type="term" value="F:ATP binding"/>
    <property type="evidence" value="ECO:0007669"/>
    <property type="project" value="UniProtKB-KW"/>
</dbReference>
<dbReference type="EC" id="3.5.1.54" evidence="5"/>
<dbReference type="PANTHER" id="PTHR34698">
    <property type="entry name" value="5-OXOPROLINASE SUBUNIT B"/>
    <property type="match status" value="1"/>
</dbReference>
<dbReference type="SUPFAM" id="SSF160467">
    <property type="entry name" value="PH0987 N-terminal domain-like"/>
    <property type="match status" value="1"/>
</dbReference>
<gene>
    <name evidence="5" type="ORF">HELGO_WM47107</name>
</gene>
<dbReference type="InterPro" id="IPR029000">
    <property type="entry name" value="Cyclophilin-like_dom_sf"/>
</dbReference>
<name>A0A6S6T539_9BACT</name>
<reference evidence="5" key="1">
    <citation type="submission" date="2020-01" db="EMBL/GenBank/DDBJ databases">
        <authorList>
            <person name="Meier V. D."/>
            <person name="Meier V D."/>
        </authorList>
    </citation>
    <scope>NUCLEOTIDE SEQUENCE</scope>
    <source>
        <strain evidence="5">HLG_WM_MAG_03</strain>
    </source>
</reference>
<dbReference type="PANTHER" id="PTHR34698:SF2">
    <property type="entry name" value="5-OXOPROLINASE SUBUNIT B"/>
    <property type="match status" value="1"/>
</dbReference>
<dbReference type="InterPro" id="IPR003833">
    <property type="entry name" value="CT_C_D"/>
</dbReference>
<dbReference type="Gene3D" id="2.40.100.10">
    <property type="entry name" value="Cyclophilin-like"/>
    <property type="match status" value="1"/>
</dbReference>
<dbReference type="InterPro" id="IPR010016">
    <property type="entry name" value="PxpB"/>
</dbReference>
<dbReference type="SUPFAM" id="SSF50891">
    <property type="entry name" value="Cyclophilin-like"/>
    <property type="match status" value="1"/>
</dbReference>
<dbReference type="Gene3D" id="3.30.1360.40">
    <property type="match status" value="1"/>
</dbReference>
<proteinExistence type="predicted"/>
<dbReference type="Pfam" id="PF02682">
    <property type="entry name" value="CT_C_D"/>
    <property type="match status" value="1"/>
</dbReference>
<evidence type="ECO:0000259" key="4">
    <source>
        <dbReference type="SMART" id="SM00796"/>
    </source>
</evidence>
<keyword evidence="3" id="KW-0067">ATP-binding</keyword>
<sequence>MTFNIVSVNSLIIYFEQEISETILDKVQKTYLALKELKSIIDLTPSYCSILVHFDILKHNHESMEKEIKAYLNKKAILPQNTKAKLITIPTDYEKNLDLKRVAEHNKLTIDEVINLHTENTYRVYAIGFMLGFAYLGTVHEKINTPRLATPRKKIPKGSVALADNQTAIYPQNSAGGWNIIGHTEFTDFHTLSIGDKVQFERI</sequence>
<dbReference type="GO" id="GO:0004039">
    <property type="term" value="F:allophanate hydrolase activity"/>
    <property type="evidence" value="ECO:0007669"/>
    <property type="project" value="UniProtKB-EC"/>
</dbReference>
<accession>A0A6S6T539</accession>
<evidence type="ECO:0000313" key="5">
    <source>
        <dbReference type="EMBL" id="CAA6815891.1"/>
    </source>
</evidence>
<evidence type="ECO:0000256" key="1">
    <source>
        <dbReference type="ARBA" id="ARBA00022741"/>
    </source>
</evidence>
<dbReference type="SMART" id="SM00796">
    <property type="entry name" value="AHS1"/>
    <property type="match status" value="1"/>
</dbReference>
<organism evidence="5">
    <name type="scientific">uncultured Sulfurovum sp</name>
    <dbReference type="NCBI Taxonomy" id="269237"/>
    <lineage>
        <taxon>Bacteria</taxon>
        <taxon>Pseudomonadati</taxon>
        <taxon>Campylobacterota</taxon>
        <taxon>Epsilonproteobacteria</taxon>
        <taxon>Campylobacterales</taxon>
        <taxon>Sulfurovaceae</taxon>
        <taxon>Sulfurovum</taxon>
        <taxon>environmental samples</taxon>
    </lineage>
</organism>
<feature type="domain" description="Carboxyltransferase" evidence="4">
    <location>
        <begin position="1"/>
        <end position="193"/>
    </location>
</feature>
<dbReference type="AlphaFoldDB" id="A0A6S6T539"/>
<protein>
    <submittedName>
        <fullName evidence="5">Allophanate hydrolase 2 subunit 1 (EC)</fullName>
        <ecNumber evidence="5">3.5.1.54</ecNumber>
    </submittedName>
</protein>
<keyword evidence="2 5" id="KW-0378">Hydrolase</keyword>